<dbReference type="Proteomes" id="UP001176941">
    <property type="component" value="Chromosome 11"/>
</dbReference>
<evidence type="ECO:0000313" key="2">
    <source>
        <dbReference type="EMBL" id="CAI9153920.1"/>
    </source>
</evidence>
<feature type="region of interest" description="Disordered" evidence="1">
    <location>
        <begin position="155"/>
        <end position="253"/>
    </location>
</feature>
<dbReference type="EMBL" id="OX459947">
    <property type="protein sequence ID" value="CAI9153920.1"/>
    <property type="molecule type" value="Genomic_DNA"/>
</dbReference>
<gene>
    <name evidence="2" type="ORF">MRATA1EN1_LOCUS2882</name>
</gene>
<evidence type="ECO:0000313" key="3">
    <source>
        <dbReference type="Proteomes" id="UP001176941"/>
    </source>
</evidence>
<reference evidence="2" key="1">
    <citation type="submission" date="2023-04" db="EMBL/GenBank/DDBJ databases">
        <authorList>
            <consortium name="ELIXIR-Norway"/>
        </authorList>
    </citation>
    <scope>NUCLEOTIDE SEQUENCE [LARGE SCALE GENOMIC DNA]</scope>
</reference>
<feature type="region of interest" description="Disordered" evidence="1">
    <location>
        <begin position="1"/>
        <end position="24"/>
    </location>
</feature>
<protein>
    <submittedName>
        <fullName evidence="2">Uncharacterized protein</fullName>
    </submittedName>
</protein>
<organism evidence="2 3">
    <name type="scientific">Rangifer tarandus platyrhynchus</name>
    <name type="common">Svalbard reindeer</name>
    <dbReference type="NCBI Taxonomy" id="3082113"/>
    <lineage>
        <taxon>Eukaryota</taxon>
        <taxon>Metazoa</taxon>
        <taxon>Chordata</taxon>
        <taxon>Craniata</taxon>
        <taxon>Vertebrata</taxon>
        <taxon>Euteleostomi</taxon>
        <taxon>Mammalia</taxon>
        <taxon>Eutheria</taxon>
        <taxon>Laurasiatheria</taxon>
        <taxon>Artiodactyla</taxon>
        <taxon>Ruminantia</taxon>
        <taxon>Pecora</taxon>
        <taxon>Cervidae</taxon>
        <taxon>Odocoileinae</taxon>
        <taxon>Rangifer</taxon>
    </lineage>
</organism>
<name>A0ABN8XZ00_RANTA</name>
<evidence type="ECO:0000256" key="1">
    <source>
        <dbReference type="SAM" id="MobiDB-lite"/>
    </source>
</evidence>
<accession>A0ABN8XZ00</accession>
<feature type="region of interest" description="Disordered" evidence="1">
    <location>
        <begin position="46"/>
        <end position="129"/>
    </location>
</feature>
<keyword evidence="3" id="KW-1185">Reference proteome</keyword>
<feature type="compositionally biased region" description="Basic and acidic residues" evidence="1">
    <location>
        <begin position="200"/>
        <end position="212"/>
    </location>
</feature>
<proteinExistence type="predicted"/>
<sequence length="268" mass="28634">MFTFFSFQGHKRAHAASPQEELGEAEPAQFKNCFQTCTAREDFELRGLDPADGSRPWGVKRPSFGSASPGDTQWRRGPECRAAPSKSAGRGSRSPHPGPFSGDSVGPAISEPPPVGLSNGRSQRGAGLPGFAQKAHFSASGALWECARHMAPVHALTPTSDPGERSLSHGAAAPHQAGSAPPRPRLLRDTRRSAAGCRAPDGRDYDRERPGRWDCSSGRHGAEPFRSPQLAARSSRPGPGPEPPQMPSGQTWSSLPQFFQSLTLLLKS</sequence>